<dbReference type="InterPro" id="IPR036271">
    <property type="entry name" value="Tet_transcr_reg_TetR-rel_C_sf"/>
</dbReference>
<dbReference type="PANTHER" id="PTHR47506:SF1">
    <property type="entry name" value="HTH-TYPE TRANSCRIPTIONAL REGULATOR YJDC"/>
    <property type="match status" value="1"/>
</dbReference>
<dbReference type="OrthoDB" id="9811084at2"/>
<evidence type="ECO:0000313" key="8">
    <source>
        <dbReference type="Proteomes" id="UP000249524"/>
    </source>
</evidence>
<sequence>MASEGQGKTAPAVQLEPRSKGERTRERILDLTYESVIRKGFASTSIEELVDAAGITKSGFFYHFKDKSDLARQLIESYTTRNAQFLDEMSARARELSDDPLHSFLIFLKFYAEAMETQTDGHPGCMVATVTFQDQSWDRATRQLVIDHVVNWRTLFLSWLREIADAYPPKGKASLEDLADAILAFTYGGMTIARALQDSGAISRQTMMFRETVRLHFLGA</sequence>
<keyword evidence="2 4" id="KW-0238">DNA-binding</keyword>
<evidence type="ECO:0000313" key="7">
    <source>
        <dbReference type="EMBL" id="RAK62846.1"/>
    </source>
</evidence>
<evidence type="ECO:0000259" key="6">
    <source>
        <dbReference type="PROSITE" id="PS50977"/>
    </source>
</evidence>
<dbReference type="Gene3D" id="1.10.357.10">
    <property type="entry name" value="Tetracycline Repressor, domain 2"/>
    <property type="match status" value="1"/>
</dbReference>
<dbReference type="SUPFAM" id="SSF46689">
    <property type="entry name" value="Homeodomain-like"/>
    <property type="match status" value="1"/>
</dbReference>
<accession>A0A328BAF8</accession>
<keyword evidence="3" id="KW-0804">Transcription</keyword>
<keyword evidence="8" id="KW-1185">Reference proteome</keyword>
<dbReference type="SUPFAM" id="SSF48498">
    <property type="entry name" value="Tetracyclin repressor-like, C-terminal domain"/>
    <property type="match status" value="1"/>
</dbReference>
<dbReference type="PROSITE" id="PS50977">
    <property type="entry name" value="HTH_TETR_2"/>
    <property type="match status" value="1"/>
</dbReference>
<dbReference type="PANTHER" id="PTHR47506">
    <property type="entry name" value="TRANSCRIPTIONAL REGULATORY PROTEIN"/>
    <property type="match status" value="1"/>
</dbReference>
<dbReference type="InterPro" id="IPR009057">
    <property type="entry name" value="Homeodomain-like_sf"/>
</dbReference>
<evidence type="ECO:0000256" key="5">
    <source>
        <dbReference type="SAM" id="MobiDB-lite"/>
    </source>
</evidence>
<protein>
    <submittedName>
        <fullName evidence="7">TetR/AcrR family transcriptional regulator</fullName>
    </submittedName>
</protein>
<feature type="domain" description="HTH tetR-type" evidence="6">
    <location>
        <begin position="22"/>
        <end position="82"/>
    </location>
</feature>
<dbReference type="Proteomes" id="UP000249524">
    <property type="component" value="Unassembled WGS sequence"/>
</dbReference>
<evidence type="ECO:0000256" key="4">
    <source>
        <dbReference type="PROSITE-ProRule" id="PRU00335"/>
    </source>
</evidence>
<gene>
    <name evidence="7" type="ORF">DJ019_18510</name>
</gene>
<evidence type="ECO:0000256" key="1">
    <source>
        <dbReference type="ARBA" id="ARBA00023015"/>
    </source>
</evidence>
<dbReference type="Pfam" id="PF00440">
    <property type="entry name" value="TetR_N"/>
    <property type="match status" value="1"/>
</dbReference>
<dbReference type="EMBL" id="QFYS01000010">
    <property type="protein sequence ID" value="RAK62846.1"/>
    <property type="molecule type" value="Genomic_DNA"/>
</dbReference>
<feature type="DNA-binding region" description="H-T-H motif" evidence="4">
    <location>
        <begin position="45"/>
        <end position="64"/>
    </location>
</feature>
<reference evidence="7 8" key="1">
    <citation type="submission" date="2018-05" db="EMBL/GenBank/DDBJ databases">
        <authorList>
            <person name="Lanie J.A."/>
            <person name="Ng W.-L."/>
            <person name="Kazmierczak K.M."/>
            <person name="Andrzejewski T.M."/>
            <person name="Davidsen T.M."/>
            <person name="Wayne K.J."/>
            <person name="Tettelin H."/>
            <person name="Glass J.I."/>
            <person name="Rusch D."/>
            <person name="Podicherti R."/>
            <person name="Tsui H.-C.T."/>
            <person name="Winkler M.E."/>
        </authorList>
    </citation>
    <scope>NUCLEOTIDE SEQUENCE [LARGE SCALE GENOMIC DNA]</scope>
    <source>
        <strain evidence="7 8">BUT-10</strain>
    </source>
</reference>
<proteinExistence type="predicted"/>
<keyword evidence="1" id="KW-0805">Transcription regulation</keyword>
<name>A0A328BAF8_9CAUL</name>
<evidence type="ECO:0000256" key="3">
    <source>
        <dbReference type="ARBA" id="ARBA00023163"/>
    </source>
</evidence>
<dbReference type="GO" id="GO:0003677">
    <property type="term" value="F:DNA binding"/>
    <property type="evidence" value="ECO:0007669"/>
    <property type="project" value="UniProtKB-UniRule"/>
</dbReference>
<dbReference type="RefSeq" id="WP_111277828.1">
    <property type="nucleotide sequence ID" value="NZ_QFYS01000010.1"/>
</dbReference>
<organism evidence="7 8">
    <name type="scientific">Phenylobacterium kunshanense</name>
    <dbReference type="NCBI Taxonomy" id="1445034"/>
    <lineage>
        <taxon>Bacteria</taxon>
        <taxon>Pseudomonadati</taxon>
        <taxon>Pseudomonadota</taxon>
        <taxon>Alphaproteobacteria</taxon>
        <taxon>Caulobacterales</taxon>
        <taxon>Caulobacteraceae</taxon>
        <taxon>Phenylobacterium</taxon>
    </lineage>
</organism>
<feature type="region of interest" description="Disordered" evidence="5">
    <location>
        <begin position="1"/>
        <end position="21"/>
    </location>
</feature>
<dbReference type="InterPro" id="IPR001647">
    <property type="entry name" value="HTH_TetR"/>
</dbReference>
<evidence type="ECO:0000256" key="2">
    <source>
        <dbReference type="ARBA" id="ARBA00023125"/>
    </source>
</evidence>
<comment type="caution">
    <text evidence="7">The sequence shown here is derived from an EMBL/GenBank/DDBJ whole genome shotgun (WGS) entry which is preliminary data.</text>
</comment>
<dbReference type="AlphaFoldDB" id="A0A328BAF8"/>